<dbReference type="AlphaFoldDB" id="A0A6H5HFA8"/>
<gene>
    <name evidence="1" type="ORF">NTEN_LOCUS20323</name>
</gene>
<protein>
    <submittedName>
        <fullName evidence="1">Uncharacterized protein</fullName>
    </submittedName>
</protein>
<keyword evidence="2" id="KW-1185">Reference proteome</keyword>
<dbReference type="EMBL" id="CADCXU010029835">
    <property type="protein sequence ID" value="CAB0015992.1"/>
    <property type="molecule type" value="Genomic_DNA"/>
</dbReference>
<dbReference type="Proteomes" id="UP000479000">
    <property type="component" value="Unassembled WGS sequence"/>
</dbReference>
<feature type="non-terminal residue" evidence="1">
    <location>
        <position position="55"/>
    </location>
</feature>
<reference evidence="1 2" key="1">
    <citation type="submission" date="2020-02" db="EMBL/GenBank/DDBJ databases">
        <authorList>
            <person name="Ferguson B K."/>
        </authorList>
    </citation>
    <scope>NUCLEOTIDE SEQUENCE [LARGE SCALE GENOMIC DNA]</scope>
</reference>
<name>A0A6H5HFA8_9HEMI</name>
<organism evidence="1 2">
    <name type="scientific">Nesidiocoris tenuis</name>
    <dbReference type="NCBI Taxonomy" id="355587"/>
    <lineage>
        <taxon>Eukaryota</taxon>
        <taxon>Metazoa</taxon>
        <taxon>Ecdysozoa</taxon>
        <taxon>Arthropoda</taxon>
        <taxon>Hexapoda</taxon>
        <taxon>Insecta</taxon>
        <taxon>Pterygota</taxon>
        <taxon>Neoptera</taxon>
        <taxon>Paraneoptera</taxon>
        <taxon>Hemiptera</taxon>
        <taxon>Heteroptera</taxon>
        <taxon>Panheteroptera</taxon>
        <taxon>Cimicomorpha</taxon>
        <taxon>Miridae</taxon>
        <taxon>Dicyphina</taxon>
        <taxon>Nesidiocoris</taxon>
    </lineage>
</organism>
<accession>A0A6H5HFA8</accession>
<sequence>MFTREPYFTRWTPGDLERFVSLTVSSGNKPLSLIIRGCARRGHVVVGRCSKISRS</sequence>
<evidence type="ECO:0000313" key="1">
    <source>
        <dbReference type="EMBL" id="CAB0015992.1"/>
    </source>
</evidence>
<proteinExistence type="predicted"/>
<evidence type="ECO:0000313" key="2">
    <source>
        <dbReference type="Proteomes" id="UP000479000"/>
    </source>
</evidence>